<feature type="compositionally biased region" description="Polar residues" evidence="1">
    <location>
        <begin position="417"/>
        <end position="427"/>
    </location>
</feature>
<feature type="region of interest" description="Disordered" evidence="1">
    <location>
        <begin position="408"/>
        <end position="427"/>
    </location>
</feature>
<dbReference type="InterPro" id="IPR003399">
    <property type="entry name" value="Mce/MlaD"/>
</dbReference>
<proteinExistence type="predicted"/>
<reference evidence="4 5" key="1">
    <citation type="submission" date="2020-08" db="EMBL/GenBank/DDBJ databases">
        <title>Genomic Encyclopedia of Archaeal and Bacterial Type Strains, Phase II (KMG-II): from individual species to whole genera.</title>
        <authorList>
            <person name="Goeker M."/>
        </authorList>
    </citation>
    <scope>NUCLEOTIDE SEQUENCE [LARGE SCALE GENOMIC DNA]</scope>
    <source>
        <strain evidence="4 5">DSM 23288</strain>
    </source>
</reference>
<gene>
    <name evidence="4" type="ORF">BDZ31_002261</name>
</gene>
<evidence type="ECO:0000313" key="4">
    <source>
        <dbReference type="EMBL" id="MBB4662675.1"/>
    </source>
</evidence>
<dbReference type="PANTHER" id="PTHR33371:SF4">
    <property type="entry name" value="INTERMEMBRANE PHOSPHOLIPID TRANSPORT SYSTEM BINDING PROTEIN MLAD"/>
    <property type="match status" value="1"/>
</dbReference>
<evidence type="ECO:0000256" key="2">
    <source>
        <dbReference type="SAM" id="Phobius"/>
    </source>
</evidence>
<evidence type="ECO:0000313" key="5">
    <source>
        <dbReference type="Proteomes" id="UP000585272"/>
    </source>
</evidence>
<keyword evidence="2" id="KW-0812">Transmembrane</keyword>
<evidence type="ECO:0000256" key="1">
    <source>
        <dbReference type="SAM" id="MobiDB-lite"/>
    </source>
</evidence>
<keyword evidence="2" id="KW-1133">Transmembrane helix</keyword>
<dbReference type="Proteomes" id="UP000585272">
    <property type="component" value="Unassembled WGS sequence"/>
</dbReference>
<sequence>MQKQAPTLGRILVMAGFALSCFGLLLYLWISFGGAVPLKPKGYQFHAYFPEATQLAQQADVRISGVPVGKVVKLELGPGETTDATIELNERYAPIPKDTRAILRQKTLLGETYVELTPGDKRGGLLPEGGKLPTGQVQRTVELDEIFRSLDEPTRHAFQVWMQAQAAGLRGRGQAFNDALGNLAPFASETNDLVEIANRQAPAVRALFRNTGDVFGALSERQDQLTGLIRNSNAVFGTLAERNESLQEIFRVLPTFEMESKATVERLDRFARDTDPLVTQMRPVARELSPTLQSLSRLAPPFRDFFVDLGPLITASYRGLPAFSRFLDDLRPALAQLGPFTRTFNPVLAFIGDYLPEIDAFFGNFAAATNGAPGIGGPIGGVGWMRGLAGATPESLATYPNRLAYNRPNAYRAPGTSGPTARRQGQTTFEQRQCATGLRPIPNLPEDLPNIIGGISSSAIEFIRMIAFRFDRDASGRFTVGDYRNVPATACRAQGSFPGFRSGDFPHVIAEPPASGR</sequence>
<keyword evidence="2" id="KW-0472">Membrane</keyword>
<dbReference type="RefSeq" id="WP_183342029.1">
    <property type="nucleotide sequence ID" value="NZ_JACHNU010000002.1"/>
</dbReference>
<feature type="transmembrane region" description="Helical" evidence="2">
    <location>
        <begin position="12"/>
        <end position="30"/>
    </location>
</feature>
<dbReference type="InterPro" id="IPR052336">
    <property type="entry name" value="MlaD_Phospholipid_Transporter"/>
</dbReference>
<dbReference type="PANTHER" id="PTHR33371">
    <property type="entry name" value="INTERMEMBRANE PHOSPHOLIPID TRANSPORT SYSTEM BINDING PROTEIN MLAD-RELATED"/>
    <property type="match status" value="1"/>
</dbReference>
<evidence type="ECO:0000259" key="3">
    <source>
        <dbReference type="Pfam" id="PF02470"/>
    </source>
</evidence>
<comment type="caution">
    <text evidence="4">The sequence shown here is derived from an EMBL/GenBank/DDBJ whole genome shotgun (WGS) entry which is preliminary data.</text>
</comment>
<accession>A0A840IEB5</accession>
<dbReference type="PROSITE" id="PS51257">
    <property type="entry name" value="PROKAR_LIPOPROTEIN"/>
    <property type="match status" value="1"/>
</dbReference>
<protein>
    <submittedName>
        <fullName evidence="4">Virulence factor Mce-like protein</fullName>
    </submittedName>
</protein>
<organism evidence="4 5">
    <name type="scientific">Conexibacter arvalis</name>
    <dbReference type="NCBI Taxonomy" id="912552"/>
    <lineage>
        <taxon>Bacteria</taxon>
        <taxon>Bacillati</taxon>
        <taxon>Actinomycetota</taxon>
        <taxon>Thermoleophilia</taxon>
        <taxon>Solirubrobacterales</taxon>
        <taxon>Conexibacteraceae</taxon>
        <taxon>Conexibacter</taxon>
    </lineage>
</organism>
<dbReference type="EMBL" id="JACHNU010000002">
    <property type="protein sequence ID" value="MBB4662675.1"/>
    <property type="molecule type" value="Genomic_DNA"/>
</dbReference>
<name>A0A840IEB5_9ACTN</name>
<feature type="domain" description="Mce/MlaD" evidence="3">
    <location>
        <begin position="41"/>
        <end position="119"/>
    </location>
</feature>
<dbReference type="AlphaFoldDB" id="A0A840IEB5"/>
<dbReference type="Pfam" id="PF02470">
    <property type="entry name" value="MlaD"/>
    <property type="match status" value="1"/>
</dbReference>
<keyword evidence="5" id="KW-1185">Reference proteome</keyword>